<reference evidence="1 2" key="2">
    <citation type="submission" date="2013-05" db="EMBL/GenBank/DDBJ databases">
        <authorList>
            <person name="Sibley D."/>
            <person name="Venepally P."/>
            <person name="Karamycheva S."/>
            <person name="Hadjithomas M."/>
            <person name="Khan A."/>
            <person name="Brunk B."/>
            <person name="Roos D."/>
            <person name="Caler E."/>
            <person name="Lorenzi H."/>
        </authorList>
    </citation>
    <scope>NUCLEOTIDE SEQUENCE [LARGE SCALE GENOMIC DNA]</scope>
    <source>
        <strain evidence="1 2">GT1</strain>
    </source>
</reference>
<evidence type="ECO:0000313" key="2">
    <source>
        <dbReference type="Proteomes" id="UP000005641"/>
    </source>
</evidence>
<dbReference type="AlphaFoldDB" id="S7WBI2"/>
<evidence type="ECO:0000313" key="1">
    <source>
        <dbReference type="EMBL" id="EPR64199.1"/>
    </source>
</evidence>
<comment type="caution">
    <text evidence="1">The sequence shown here is derived from an EMBL/GenBank/DDBJ whole genome shotgun (WGS) entry which is preliminary data.</text>
</comment>
<protein>
    <submittedName>
        <fullName evidence="1">Uncharacterized protein</fullName>
    </submittedName>
</protein>
<proteinExistence type="predicted"/>
<accession>S7WBI2</accession>
<name>S7WBI2_TOXGG</name>
<dbReference type="EMBL" id="AAQM03000026">
    <property type="protein sequence ID" value="EPR64199.1"/>
    <property type="molecule type" value="Genomic_DNA"/>
</dbReference>
<dbReference type="VEuPathDB" id="ToxoDB:TGGT1_229760"/>
<reference evidence="1 2" key="1">
    <citation type="submission" date="2006-05" db="EMBL/GenBank/DDBJ databases">
        <authorList>
            <person name="Paulsen I."/>
        </authorList>
    </citation>
    <scope>NUCLEOTIDE SEQUENCE [LARGE SCALE GENOMIC DNA]</scope>
    <source>
        <strain evidence="1 2">GT1</strain>
    </source>
</reference>
<sequence>MQRESREEFESREQRVRHTARWCRISATRTLFSDERKFEEAFSSERLLYVSLGSLPESRASTSRPLLLEPLHGPSLSGDTGRESLRTVKNRSRKTKEKTSATHFPLPLPPPQPFSPVLSSFLSFFSFSPPPFFVVPLSSLGFSSGVARALSLFRPRPGASFSSVASPTFLVSFVFFHRHREVFFITSPVLCFFPSLRWFMFLATRIPLSSV</sequence>
<gene>
    <name evidence="1" type="ORF">TGGT1_229760</name>
</gene>
<organism evidence="1 2">
    <name type="scientific">Toxoplasma gondii (strain ATCC 50853 / GT1)</name>
    <dbReference type="NCBI Taxonomy" id="507601"/>
    <lineage>
        <taxon>Eukaryota</taxon>
        <taxon>Sar</taxon>
        <taxon>Alveolata</taxon>
        <taxon>Apicomplexa</taxon>
        <taxon>Conoidasida</taxon>
        <taxon>Coccidia</taxon>
        <taxon>Eucoccidiorida</taxon>
        <taxon>Eimeriorina</taxon>
        <taxon>Sarcocystidae</taxon>
        <taxon>Toxoplasma</taxon>
    </lineage>
</organism>
<dbReference type="Proteomes" id="UP000005641">
    <property type="component" value="Unassembled WGS sequence"/>
</dbReference>